<dbReference type="Pfam" id="PF07686">
    <property type="entry name" value="V-set"/>
    <property type="match status" value="1"/>
</dbReference>
<dbReference type="OrthoDB" id="8908372at2759"/>
<gene>
    <name evidence="2" type="ORF">A6R68_21694</name>
</gene>
<proteinExistence type="predicted"/>
<dbReference type="SMART" id="SM00406">
    <property type="entry name" value="IGv"/>
    <property type="match status" value="1"/>
</dbReference>
<dbReference type="InterPro" id="IPR013783">
    <property type="entry name" value="Ig-like_fold"/>
</dbReference>
<comment type="caution">
    <text evidence="2">The sequence shown here is derived from an EMBL/GenBank/DDBJ whole genome shotgun (WGS) entry which is preliminary data.</text>
</comment>
<dbReference type="Gene3D" id="2.60.40.10">
    <property type="entry name" value="Immunoglobulins"/>
    <property type="match status" value="1"/>
</dbReference>
<dbReference type="AlphaFoldDB" id="A0A1A6HNS3"/>
<dbReference type="InterPro" id="IPR013106">
    <property type="entry name" value="Ig_V-set"/>
</dbReference>
<name>A0A1A6HNS3_NEOLE</name>
<organism evidence="2 3">
    <name type="scientific">Neotoma lepida</name>
    <name type="common">Desert woodrat</name>
    <dbReference type="NCBI Taxonomy" id="56216"/>
    <lineage>
        <taxon>Eukaryota</taxon>
        <taxon>Metazoa</taxon>
        <taxon>Chordata</taxon>
        <taxon>Craniata</taxon>
        <taxon>Vertebrata</taxon>
        <taxon>Euteleostomi</taxon>
        <taxon>Mammalia</taxon>
        <taxon>Eutheria</taxon>
        <taxon>Euarchontoglires</taxon>
        <taxon>Glires</taxon>
        <taxon>Rodentia</taxon>
        <taxon>Myomorpha</taxon>
        <taxon>Muroidea</taxon>
        <taxon>Cricetidae</taxon>
        <taxon>Neotominae</taxon>
        <taxon>Neotoma</taxon>
    </lineage>
</organism>
<feature type="domain" description="Immunoglobulin V-set" evidence="1">
    <location>
        <begin position="27"/>
        <end position="97"/>
    </location>
</feature>
<dbReference type="PANTHER" id="PTHR23267">
    <property type="entry name" value="IMMUNOGLOBULIN LIGHT CHAIN"/>
    <property type="match status" value="1"/>
</dbReference>
<sequence>MGVCTREASATSCIWNISRELLRELHGASKSVISSANSYMHRYQQKPGHPHKLLIYGASNPECVFPAGFSGSGFGTDFTLTIHPVEADDAATYFCQQTQPSCSEFINQAFTV</sequence>
<protein>
    <recommendedName>
        <fullName evidence="1">Immunoglobulin V-set domain-containing protein</fullName>
    </recommendedName>
</protein>
<dbReference type="InterPro" id="IPR036179">
    <property type="entry name" value="Ig-like_dom_sf"/>
</dbReference>
<accession>A0A1A6HNS3</accession>
<dbReference type="Proteomes" id="UP000092124">
    <property type="component" value="Unassembled WGS sequence"/>
</dbReference>
<dbReference type="InterPro" id="IPR050150">
    <property type="entry name" value="IgV_Light_Chain"/>
</dbReference>
<dbReference type="SUPFAM" id="SSF48726">
    <property type="entry name" value="Immunoglobulin"/>
    <property type="match status" value="1"/>
</dbReference>
<keyword evidence="3" id="KW-1185">Reference proteome</keyword>
<dbReference type="STRING" id="56216.A0A1A6HNS3"/>
<evidence type="ECO:0000259" key="1">
    <source>
        <dbReference type="SMART" id="SM00406"/>
    </source>
</evidence>
<dbReference type="EMBL" id="LZPO01017484">
    <property type="protein sequence ID" value="OBS80098.1"/>
    <property type="molecule type" value="Genomic_DNA"/>
</dbReference>
<evidence type="ECO:0000313" key="2">
    <source>
        <dbReference type="EMBL" id="OBS80098.1"/>
    </source>
</evidence>
<reference evidence="2 3" key="1">
    <citation type="submission" date="2016-06" db="EMBL/GenBank/DDBJ databases">
        <title>The Draft Genome Sequence and Annotation of the Desert Woodrat Neotoma lepida.</title>
        <authorList>
            <person name="Campbell M."/>
            <person name="Oakeson K.F."/>
            <person name="Yandell M."/>
            <person name="Halpert J.R."/>
            <person name="Dearing D."/>
        </authorList>
    </citation>
    <scope>NUCLEOTIDE SEQUENCE [LARGE SCALE GENOMIC DNA]</scope>
    <source>
        <strain evidence="2">417</strain>
        <tissue evidence="2">Liver</tissue>
    </source>
</reference>
<evidence type="ECO:0000313" key="3">
    <source>
        <dbReference type="Proteomes" id="UP000092124"/>
    </source>
</evidence>